<evidence type="ECO:0000259" key="1">
    <source>
        <dbReference type="Pfam" id="PF13588"/>
    </source>
</evidence>
<protein>
    <recommendedName>
        <fullName evidence="1">Type I restriction enzyme R protein N-terminal domain-containing protein</fullName>
    </recommendedName>
</protein>
<feature type="domain" description="Type I restriction enzyme R protein N-terminal" evidence="1">
    <location>
        <begin position="26"/>
        <end position="126"/>
    </location>
</feature>
<dbReference type="OrthoDB" id="9148007at2"/>
<evidence type="ECO:0000313" key="3">
    <source>
        <dbReference type="Proteomes" id="UP000185678"/>
    </source>
</evidence>
<gene>
    <name evidence="2" type="ORF">SAMN05421779_101334</name>
</gene>
<reference evidence="2 3" key="1">
    <citation type="submission" date="2017-01" db="EMBL/GenBank/DDBJ databases">
        <authorList>
            <person name="Mah S.A."/>
            <person name="Swanson W.J."/>
            <person name="Moy G.W."/>
            <person name="Vacquier V.D."/>
        </authorList>
    </citation>
    <scope>NUCLEOTIDE SEQUENCE [LARGE SCALE GENOMIC DNA]</scope>
    <source>
        <strain evidence="2 3">DSM 11589</strain>
    </source>
</reference>
<dbReference type="Proteomes" id="UP000185678">
    <property type="component" value="Unassembled WGS sequence"/>
</dbReference>
<dbReference type="RefSeq" id="WP_076398321.1">
    <property type="nucleotide sequence ID" value="NZ_FTOA01000001.1"/>
</dbReference>
<organism evidence="2 3">
    <name type="scientific">Insolitispirillum peregrinum</name>
    <dbReference type="NCBI Taxonomy" id="80876"/>
    <lineage>
        <taxon>Bacteria</taxon>
        <taxon>Pseudomonadati</taxon>
        <taxon>Pseudomonadota</taxon>
        <taxon>Alphaproteobacteria</taxon>
        <taxon>Rhodospirillales</taxon>
        <taxon>Novispirillaceae</taxon>
        <taxon>Insolitispirillum</taxon>
    </lineage>
</organism>
<dbReference type="InterPro" id="IPR029464">
    <property type="entry name" value="HSDR_N"/>
</dbReference>
<name>A0A1N7IM25_9PROT</name>
<sequence>MNEFRESLVARCTPILAAADRCSSEEATKQFMVLPFLAALSYNPFDPGEVVPEHHADFSDKYKNRVDYAIFRDSTPIIAIEVKTSGANITDDRGQLRSYFNACTTVKLGILTNGSRYECFADTDEPNIMDQAPFLVFNLADIVAGNAEERVLSGIRDLCKDRFDPANIGAEARRKLLAGAFVASLSNWQAAPSDALIRLLLDDAGFKGNKTQRVVEECREIAVTAWSAFIERAILTRMGLNHTLESKNTPIAETSTTLSQNITPLENKNAIDGIITTETELASFEYARRRLAFLISDDNLFRAIDEIQHQDMKTTFKVFYRRPTAGILFNLKEMSDGSMRFTFPALDGQELTIQSVQDLREIDDPLLAAFKKQVASGG</sequence>
<dbReference type="AlphaFoldDB" id="A0A1N7IM25"/>
<keyword evidence="3" id="KW-1185">Reference proteome</keyword>
<evidence type="ECO:0000313" key="2">
    <source>
        <dbReference type="EMBL" id="SIS38036.1"/>
    </source>
</evidence>
<accession>A0A1N7IM25</accession>
<dbReference type="EMBL" id="FTOA01000001">
    <property type="protein sequence ID" value="SIS38036.1"/>
    <property type="molecule type" value="Genomic_DNA"/>
</dbReference>
<proteinExistence type="predicted"/>
<dbReference type="STRING" id="80876.SAMN05421779_101334"/>
<dbReference type="Pfam" id="PF13588">
    <property type="entry name" value="HSDR_N_2"/>
    <property type="match status" value="1"/>
</dbReference>